<dbReference type="GO" id="GO:0005743">
    <property type="term" value="C:mitochondrial inner membrane"/>
    <property type="evidence" value="ECO:0007669"/>
    <property type="project" value="UniProtKB-SubCell"/>
</dbReference>
<keyword evidence="11" id="KW-1185">Reference proteome</keyword>
<accession>A0A6P5LJP8</accession>
<evidence type="ECO:0000256" key="8">
    <source>
        <dbReference type="ARBA" id="ARBA00023128"/>
    </source>
</evidence>
<keyword evidence="7" id="KW-1133">Transmembrane helix</keyword>
<comment type="pathway">
    <text evidence="2">Energy metabolism; oxidative phosphorylation.</text>
</comment>
<comment type="similarity">
    <text evidence="3">Belongs to the cytochrome c oxidase VIII family.</text>
</comment>
<keyword evidence="4" id="KW-0812">Transmembrane</keyword>
<evidence type="ECO:0000313" key="11">
    <source>
        <dbReference type="Proteomes" id="UP000515140"/>
    </source>
</evidence>
<evidence type="ECO:0000256" key="1">
    <source>
        <dbReference type="ARBA" id="ARBA00004434"/>
    </source>
</evidence>
<evidence type="ECO:0000256" key="4">
    <source>
        <dbReference type="ARBA" id="ARBA00022692"/>
    </source>
</evidence>
<dbReference type="UniPathway" id="UPA00705"/>
<sequence length="223" mass="23913">MDNGSERGNLGAPGARGWTTSWGEGWACGRRVGHVPQPLQRRCCRSVGRGLGLQAGMGLAPARSRGIGPRAASSPPLLQEGRWLGPPKASGGGNWKEQTSRAQSAPRPLHLRGRLPTFAASTFPAAPPAAAAATPPETMPWRRLSALLRNRWTRGSPPGMGSGRRLEHSEFVEYTEAPEGQSGPVEPVNASEATFALIVFFSSHLIPCGWFLSRMGSYRRVQI</sequence>
<dbReference type="GO" id="GO:0045277">
    <property type="term" value="C:respiratory chain complex IV"/>
    <property type="evidence" value="ECO:0007669"/>
    <property type="project" value="InterPro"/>
</dbReference>
<name>A0A6P5LJP8_PHACI</name>
<evidence type="ECO:0000256" key="5">
    <source>
        <dbReference type="ARBA" id="ARBA00022792"/>
    </source>
</evidence>
<reference evidence="12" key="1">
    <citation type="submission" date="2025-08" db="UniProtKB">
        <authorList>
            <consortium name="RefSeq"/>
        </authorList>
    </citation>
    <scope>IDENTIFICATION</scope>
    <source>
        <tissue evidence="12">Spleen</tissue>
    </source>
</reference>
<dbReference type="Pfam" id="PF02285">
    <property type="entry name" value="COX8"/>
    <property type="match status" value="1"/>
</dbReference>
<evidence type="ECO:0000256" key="2">
    <source>
        <dbReference type="ARBA" id="ARBA00004673"/>
    </source>
</evidence>
<keyword evidence="5" id="KW-0999">Mitochondrion inner membrane</keyword>
<dbReference type="GeneID" id="110217761"/>
<dbReference type="GO" id="GO:0006123">
    <property type="term" value="P:mitochondrial electron transport, cytochrome c to oxygen"/>
    <property type="evidence" value="ECO:0007669"/>
    <property type="project" value="InterPro"/>
</dbReference>
<dbReference type="InterPro" id="IPR003205">
    <property type="entry name" value="Cyt_c_oxidase_su8"/>
</dbReference>
<gene>
    <name evidence="12" type="primary">LOC110217761</name>
</gene>
<dbReference type="InParanoid" id="A0A6P5LJP8"/>
<dbReference type="Proteomes" id="UP000515140">
    <property type="component" value="Unplaced"/>
</dbReference>
<dbReference type="RefSeq" id="XP_020855986.1">
    <property type="nucleotide sequence ID" value="XM_021000327.1"/>
</dbReference>
<evidence type="ECO:0000256" key="10">
    <source>
        <dbReference type="SAM" id="MobiDB-lite"/>
    </source>
</evidence>
<evidence type="ECO:0000256" key="3">
    <source>
        <dbReference type="ARBA" id="ARBA00010117"/>
    </source>
</evidence>
<dbReference type="KEGG" id="pcw:110217761"/>
<keyword evidence="9" id="KW-0472">Membrane</keyword>
<dbReference type="AlphaFoldDB" id="A0A6P5LJP8"/>
<feature type="region of interest" description="Disordered" evidence="10">
    <location>
        <begin position="62"/>
        <end position="106"/>
    </location>
</feature>
<evidence type="ECO:0000256" key="6">
    <source>
        <dbReference type="ARBA" id="ARBA00022946"/>
    </source>
</evidence>
<dbReference type="InterPro" id="IPR036548">
    <property type="entry name" value="Cyt_c_oxidase_su8_sf"/>
</dbReference>
<keyword evidence="6" id="KW-0809">Transit peptide</keyword>
<comment type="subcellular location">
    <subcellularLocation>
        <location evidence="1">Mitochondrion inner membrane</location>
        <topology evidence="1">Single-pass membrane protein</topology>
    </subcellularLocation>
</comment>
<evidence type="ECO:0000313" key="12">
    <source>
        <dbReference type="RefSeq" id="XP_020855986.1"/>
    </source>
</evidence>
<proteinExistence type="inferred from homology"/>
<dbReference type="SUPFAM" id="SSF81431">
    <property type="entry name" value="Mitochondrial cytochrome c oxidase subunit VIIIb (aka IX)"/>
    <property type="match status" value="1"/>
</dbReference>
<organism evidence="11 12">
    <name type="scientific">Phascolarctos cinereus</name>
    <name type="common">Koala</name>
    <dbReference type="NCBI Taxonomy" id="38626"/>
    <lineage>
        <taxon>Eukaryota</taxon>
        <taxon>Metazoa</taxon>
        <taxon>Chordata</taxon>
        <taxon>Craniata</taxon>
        <taxon>Vertebrata</taxon>
        <taxon>Euteleostomi</taxon>
        <taxon>Mammalia</taxon>
        <taxon>Metatheria</taxon>
        <taxon>Diprotodontia</taxon>
        <taxon>Phascolarctidae</taxon>
        <taxon>Phascolarctos</taxon>
    </lineage>
</organism>
<keyword evidence="8" id="KW-0496">Mitochondrion</keyword>
<dbReference type="Gene3D" id="4.10.81.10">
    <property type="entry name" value="Cytochrome c oxidase, subunit 8"/>
    <property type="match status" value="1"/>
</dbReference>
<evidence type="ECO:0000256" key="7">
    <source>
        <dbReference type="ARBA" id="ARBA00022989"/>
    </source>
</evidence>
<protein>
    <submittedName>
        <fullName evidence="12">Uncharacterized protein LOC110217761</fullName>
    </submittedName>
</protein>
<evidence type="ECO:0000256" key="9">
    <source>
        <dbReference type="ARBA" id="ARBA00023136"/>
    </source>
</evidence>